<keyword evidence="2" id="KW-1185">Reference proteome</keyword>
<dbReference type="Gramene" id="Bo8g071370.1">
    <property type="protein sequence ID" value="Bo8g071370.1"/>
    <property type="gene ID" value="Bo8g071370"/>
</dbReference>
<organism evidence="1 2">
    <name type="scientific">Brassica oleracea var. oleracea</name>
    <dbReference type="NCBI Taxonomy" id="109376"/>
    <lineage>
        <taxon>Eukaryota</taxon>
        <taxon>Viridiplantae</taxon>
        <taxon>Streptophyta</taxon>
        <taxon>Embryophyta</taxon>
        <taxon>Tracheophyta</taxon>
        <taxon>Spermatophyta</taxon>
        <taxon>Magnoliopsida</taxon>
        <taxon>eudicotyledons</taxon>
        <taxon>Gunneridae</taxon>
        <taxon>Pentapetalae</taxon>
        <taxon>rosids</taxon>
        <taxon>malvids</taxon>
        <taxon>Brassicales</taxon>
        <taxon>Brassicaceae</taxon>
        <taxon>Brassiceae</taxon>
        <taxon>Brassica</taxon>
    </lineage>
</organism>
<evidence type="ECO:0000313" key="2">
    <source>
        <dbReference type="Proteomes" id="UP000032141"/>
    </source>
</evidence>
<sequence>MAEIEKMHRSKSESKFFGIKKDVMGFLTCLRDFDLRCFGAFPPVDTISDQEEEEEEEEEEERSSKTFFSKWLMVLHKKQSSDECGDNNEAFRTRMRFCRQC</sequence>
<name>A0A0D3DQX4_BRAOL</name>
<dbReference type="Proteomes" id="UP000032141">
    <property type="component" value="Chromosome C8"/>
</dbReference>
<reference evidence="1 2" key="1">
    <citation type="journal article" date="2014" name="Genome Biol.">
        <title>Transcriptome and methylome profiling reveals relics of genome dominance in the mesopolyploid Brassica oleracea.</title>
        <authorList>
            <person name="Parkin I.A."/>
            <person name="Koh C."/>
            <person name="Tang H."/>
            <person name="Robinson S.J."/>
            <person name="Kagale S."/>
            <person name="Clarke W.E."/>
            <person name="Town C.D."/>
            <person name="Nixon J."/>
            <person name="Krishnakumar V."/>
            <person name="Bidwell S.L."/>
            <person name="Denoeud F."/>
            <person name="Belcram H."/>
            <person name="Links M.G."/>
            <person name="Just J."/>
            <person name="Clarke C."/>
            <person name="Bender T."/>
            <person name="Huebert T."/>
            <person name="Mason A.S."/>
            <person name="Pires J.C."/>
            <person name="Barker G."/>
            <person name="Moore J."/>
            <person name="Walley P.G."/>
            <person name="Manoli S."/>
            <person name="Batley J."/>
            <person name="Edwards D."/>
            <person name="Nelson M.N."/>
            <person name="Wang X."/>
            <person name="Paterson A.H."/>
            <person name="King G."/>
            <person name="Bancroft I."/>
            <person name="Chalhoub B."/>
            <person name="Sharpe A.G."/>
        </authorList>
    </citation>
    <scope>NUCLEOTIDE SEQUENCE</scope>
    <source>
        <strain evidence="1 2">cv. TO1000</strain>
    </source>
</reference>
<dbReference type="OMA" id="DNNEAFR"/>
<protein>
    <submittedName>
        <fullName evidence="1">Uncharacterized protein</fullName>
    </submittedName>
</protein>
<dbReference type="HOGENOM" id="CLU_2295615_0_0_1"/>
<evidence type="ECO:0000313" key="1">
    <source>
        <dbReference type="EnsemblPlants" id="Bo8g071370.1"/>
    </source>
</evidence>
<dbReference type="EnsemblPlants" id="Bo8g071370.1">
    <property type="protein sequence ID" value="Bo8g071370.1"/>
    <property type="gene ID" value="Bo8g071370"/>
</dbReference>
<reference evidence="1" key="2">
    <citation type="submission" date="2015-03" db="UniProtKB">
        <authorList>
            <consortium name="EnsemblPlants"/>
        </authorList>
    </citation>
    <scope>IDENTIFICATION</scope>
</reference>
<accession>A0A0D3DQX4</accession>
<proteinExistence type="predicted"/>
<dbReference type="AlphaFoldDB" id="A0A0D3DQX4"/>